<gene>
    <name evidence="3" type="ORF">SAMN04488238_1449</name>
</gene>
<evidence type="ECO:0000313" key="4">
    <source>
        <dbReference type="Proteomes" id="UP000198539"/>
    </source>
</evidence>
<dbReference type="OrthoDB" id="9813056at2"/>
<dbReference type="GO" id="GO:0003700">
    <property type="term" value="F:DNA-binding transcription factor activity"/>
    <property type="evidence" value="ECO:0007669"/>
    <property type="project" value="TreeGrafter"/>
</dbReference>
<dbReference type="Pfam" id="PF03466">
    <property type="entry name" value="LysR_substrate"/>
    <property type="match status" value="1"/>
</dbReference>
<dbReference type="Proteomes" id="UP000198539">
    <property type="component" value="Unassembled WGS sequence"/>
</dbReference>
<feature type="domain" description="LysR substrate-binding" evidence="2">
    <location>
        <begin position="40"/>
        <end position="197"/>
    </location>
</feature>
<dbReference type="EMBL" id="FNOM01000044">
    <property type="protein sequence ID" value="SDX92583.1"/>
    <property type="molecule type" value="Genomic_DNA"/>
</dbReference>
<sequence>MVCGPKPIRYHVRRTLQRVTVSETRMDRARYTEFMTLPRRSDLIAEGFDAVIRIGELDDTSMIARRIHSVDCQIVASPAYLKLHGTPLHPSDLADHRALHYSNMGATATWPLQNGNETLWQKVNPRFGANNGEIIRAAALAGHGIAYLPEFLIRDELASGALVPILTQSTRCSLPISIVYPSRKNISVTLKAFLDFAPVMDRS</sequence>
<name>A0A1H3FNC5_9RHOB</name>
<evidence type="ECO:0000313" key="3">
    <source>
        <dbReference type="EMBL" id="SDX92583.1"/>
    </source>
</evidence>
<evidence type="ECO:0000259" key="2">
    <source>
        <dbReference type="Pfam" id="PF03466"/>
    </source>
</evidence>
<dbReference type="SUPFAM" id="SSF53850">
    <property type="entry name" value="Periplasmic binding protein-like II"/>
    <property type="match status" value="1"/>
</dbReference>
<dbReference type="GO" id="GO:0043565">
    <property type="term" value="F:sequence-specific DNA binding"/>
    <property type="evidence" value="ECO:0007669"/>
    <property type="project" value="TreeGrafter"/>
</dbReference>
<dbReference type="Gene3D" id="3.40.190.10">
    <property type="entry name" value="Periplasmic binding protein-like II"/>
    <property type="match status" value="2"/>
</dbReference>
<dbReference type="GO" id="GO:0006351">
    <property type="term" value="P:DNA-templated transcription"/>
    <property type="evidence" value="ECO:0007669"/>
    <property type="project" value="TreeGrafter"/>
</dbReference>
<dbReference type="InterPro" id="IPR058163">
    <property type="entry name" value="LysR-type_TF_proteobact-type"/>
</dbReference>
<reference evidence="3 4" key="1">
    <citation type="submission" date="2016-10" db="EMBL/GenBank/DDBJ databases">
        <authorList>
            <person name="de Groot N.N."/>
        </authorList>
    </citation>
    <scope>NUCLEOTIDE SEQUENCE [LARGE SCALE GENOMIC DNA]</scope>
    <source>
        <strain evidence="3 4">CGMCC 1.8894</strain>
    </source>
</reference>
<organism evidence="3 4">
    <name type="scientific">Roseicitreum antarcticum</name>
    <dbReference type="NCBI Taxonomy" id="564137"/>
    <lineage>
        <taxon>Bacteria</taxon>
        <taxon>Pseudomonadati</taxon>
        <taxon>Pseudomonadota</taxon>
        <taxon>Alphaproteobacteria</taxon>
        <taxon>Rhodobacterales</taxon>
        <taxon>Paracoccaceae</taxon>
        <taxon>Roseicitreum</taxon>
    </lineage>
</organism>
<dbReference type="PANTHER" id="PTHR30537">
    <property type="entry name" value="HTH-TYPE TRANSCRIPTIONAL REGULATOR"/>
    <property type="match status" value="1"/>
</dbReference>
<dbReference type="CDD" id="cd08422">
    <property type="entry name" value="PBP2_CrgA_like"/>
    <property type="match status" value="1"/>
</dbReference>
<accession>A0A1H3FNC5</accession>
<dbReference type="InterPro" id="IPR005119">
    <property type="entry name" value="LysR_subst-bd"/>
</dbReference>
<evidence type="ECO:0000256" key="1">
    <source>
        <dbReference type="ARBA" id="ARBA00009437"/>
    </source>
</evidence>
<dbReference type="STRING" id="564137.SAMN04488238_1449"/>
<protein>
    <submittedName>
        <fullName evidence="3">LysR substrate binding domain-containing protein</fullName>
    </submittedName>
</protein>
<proteinExistence type="inferred from homology"/>
<comment type="similarity">
    <text evidence="1">Belongs to the LysR transcriptional regulatory family.</text>
</comment>
<dbReference type="AlphaFoldDB" id="A0A1H3FNC5"/>
<dbReference type="PANTHER" id="PTHR30537:SF5">
    <property type="entry name" value="HTH-TYPE TRANSCRIPTIONAL ACTIVATOR TTDR-RELATED"/>
    <property type="match status" value="1"/>
</dbReference>
<keyword evidence="4" id="KW-1185">Reference proteome</keyword>